<evidence type="ECO:0000313" key="2">
    <source>
        <dbReference type="EMBL" id="TYK08699.1"/>
    </source>
</evidence>
<comment type="caution">
    <text evidence="1">The sequence shown here is derived from an EMBL/GenBank/DDBJ whole genome shotgun (WGS) entry which is preliminary data.</text>
</comment>
<evidence type="ECO:0000313" key="3">
    <source>
        <dbReference type="Proteomes" id="UP000321393"/>
    </source>
</evidence>
<dbReference type="Proteomes" id="UP000321393">
    <property type="component" value="Unassembled WGS sequence"/>
</dbReference>
<name>A0A5A7U3H2_CUCMM</name>
<dbReference type="AlphaFoldDB" id="A0A5A7U3H2"/>
<dbReference type="EMBL" id="SSTD01012495">
    <property type="protein sequence ID" value="TYK08699.1"/>
    <property type="molecule type" value="Genomic_DNA"/>
</dbReference>
<dbReference type="EMBL" id="SSTE01012020">
    <property type="protein sequence ID" value="KAA0049820.1"/>
    <property type="molecule type" value="Genomic_DNA"/>
</dbReference>
<sequence>MSYCFVDVGDLFMINDETLSQRPAVTEEAIKALATVRKSMEAAREEFKNFKWKF</sequence>
<accession>A0A5A7U3H2</accession>
<organism evidence="1 3">
    <name type="scientific">Cucumis melo var. makuwa</name>
    <name type="common">Oriental melon</name>
    <dbReference type="NCBI Taxonomy" id="1194695"/>
    <lineage>
        <taxon>Eukaryota</taxon>
        <taxon>Viridiplantae</taxon>
        <taxon>Streptophyta</taxon>
        <taxon>Embryophyta</taxon>
        <taxon>Tracheophyta</taxon>
        <taxon>Spermatophyta</taxon>
        <taxon>Magnoliopsida</taxon>
        <taxon>eudicotyledons</taxon>
        <taxon>Gunneridae</taxon>
        <taxon>Pentapetalae</taxon>
        <taxon>rosids</taxon>
        <taxon>fabids</taxon>
        <taxon>Cucurbitales</taxon>
        <taxon>Cucurbitaceae</taxon>
        <taxon>Benincaseae</taxon>
        <taxon>Cucumis</taxon>
    </lineage>
</organism>
<dbReference type="Proteomes" id="UP000321947">
    <property type="component" value="Unassembled WGS sequence"/>
</dbReference>
<evidence type="ECO:0000313" key="4">
    <source>
        <dbReference type="Proteomes" id="UP000321947"/>
    </source>
</evidence>
<proteinExistence type="predicted"/>
<evidence type="ECO:0000313" key="1">
    <source>
        <dbReference type="EMBL" id="KAA0049820.1"/>
    </source>
</evidence>
<gene>
    <name evidence="2" type="ORF">E5676_scaffold118G00540</name>
    <name evidence="1" type="ORF">E6C27_scaffold1591G00130</name>
</gene>
<reference evidence="3 4" key="1">
    <citation type="submission" date="2019-08" db="EMBL/GenBank/DDBJ databases">
        <title>Draft genome sequences of two oriental melons (Cucumis melo L. var makuwa).</title>
        <authorList>
            <person name="Kwon S.-Y."/>
        </authorList>
    </citation>
    <scope>NUCLEOTIDE SEQUENCE [LARGE SCALE GENOMIC DNA]</scope>
    <source>
        <strain evidence="4">cv. Chang Bougi</strain>
        <strain evidence="3">cv. SW 3</strain>
        <tissue evidence="1">Leaf</tissue>
    </source>
</reference>
<protein>
    <submittedName>
        <fullName evidence="1">Uncharacterized protein</fullName>
    </submittedName>
</protein>